<dbReference type="GO" id="GO:0016829">
    <property type="term" value="F:lyase activity"/>
    <property type="evidence" value="ECO:0007669"/>
    <property type="project" value="UniProtKB-KW"/>
</dbReference>
<comment type="caution">
    <text evidence="9">The sequence shown here is derived from an EMBL/GenBank/DDBJ whole genome shotgun (WGS) entry which is preliminary data.</text>
</comment>
<dbReference type="Pfam" id="PF02586">
    <property type="entry name" value="SRAP"/>
    <property type="match status" value="1"/>
</dbReference>
<dbReference type="GO" id="GO:0106300">
    <property type="term" value="P:protein-DNA covalent cross-linking repair"/>
    <property type="evidence" value="ECO:0007669"/>
    <property type="project" value="InterPro"/>
</dbReference>
<evidence type="ECO:0000256" key="8">
    <source>
        <dbReference type="RuleBase" id="RU364100"/>
    </source>
</evidence>
<dbReference type="Gene3D" id="3.90.1680.10">
    <property type="entry name" value="SOS response associated peptidase-like"/>
    <property type="match status" value="1"/>
</dbReference>
<name>A0A437MX38_9SPHN</name>
<keyword evidence="3" id="KW-0227">DNA damage</keyword>
<dbReference type="SUPFAM" id="SSF143081">
    <property type="entry name" value="BB1717-like"/>
    <property type="match status" value="1"/>
</dbReference>
<dbReference type="RefSeq" id="WP_127712032.1">
    <property type="nucleotide sequence ID" value="NZ_SACO01000026.1"/>
</dbReference>
<dbReference type="GO" id="GO:0003697">
    <property type="term" value="F:single-stranded DNA binding"/>
    <property type="evidence" value="ECO:0007669"/>
    <property type="project" value="InterPro"/>
</dbReference>
<reference evidence="9 10" key="1">
    <citation type="submission" date="2019-01" db="EMBL/GenBank/DDBJ databases">
        <authorList>
            <person name="Chen W.-M."/>
        </authorList>
    </citation>
    <scope>NUCLEOTIDE SEQUENCE [LARGE SCALE GENOMIC DNA]</scope>
    <source>
        <strain evidence="9 10">FSY-9</strain>
    </source>
</reference>
<evidence type="ECO:0000256" key="1">
    <source>
        <dbReference type="ARBA" id="ARBA00008136"/>
    </source>
</evidence>
<dbReference type="EMBL" id="SACO01000026">
    <property type="protein sequence ID" value="RVU02189.1"/>
    <property type="molecule type" value="Genomic_DNA"/>
</dbReference>
<dbReference type="Proteomes" id="UP000282837">
    <property type="component" value="Unassembled WGS sequence"/>
</dbReference>
<accession>A0A437MX38</accession>
<dbReference type="EC" id="3.4.-.-" evidence="8"/>
<sequence length="200" mass="22669">MCNLYRLRTGTAEMAQQFGKALPHGTNAPEEMYPGYPGVVSNGIDLRVMTWGFPVVLKGKKGQQLKPKPVTNARDDKLHTAFWKGSFEKRRCLIPVTQWAEPEGDEGRMTRTWYAPEGGEPFAVAGLWRPTDVWGKCYTMVMVPSSEQMAEVHDRMPTILRREDWAQWLEGSPDEAFVLCHTWEGPLNVERTQDRWGGGG</sequence>
<keyword evidence="10" id="KW-1185">Reference proteome</keyword>
<evidence type="ECO:0000256" key="2">
    <source>
        <dbReference type="ARBA" id="ARBA00022670"/>
    </source>
</evidence>
<evidence type="ECO:0000256" key="6">
    <source>
        <dbReference type="ARBA" id="ARBA00023125"/>
    </source>
</evidence>
<keyword evidence="2 8" id="KW-0645">Protease</keyword>
<dbReference type="OrthoDB" id="9782620at2"/>
<protein>
    <recommendedName>
        <fullName evidence="8">Abasic site processing protein</fullName>
        <ecNumber evidence="8">3.4.-.-</ecNumber>
    </recommendedName>
</protein>
<evidence type="ECO:0000256" key="7">
    <source>
        <dbReference type="ARBA" id="ARBA00023239"/>
    </source>
</evidence>
<dbReference type="GO" id="GO:0008233">
    <property type="term" value="F:peptidase activity"/>
    <property type="evidence" value="ECO:0007669"/>
    <property type="project" value="UniProtKB-KW"/>
</dbReference>
<proteinExistence type="inferred from homology"/>
<organism evidence="9 10">
    <name type="scientific">Novosphingobium umbonatum</name>
    <dbReference type="NCBI Taxonomy" id="1908524"/>
    <lineage>
        <taxon>Bacteria</taxon>
        <taxon>Pseudomonadati</taxon>
        <taxon>Pseudomonadota</taxon>
        <taxon>Alphaproteobacteria</taxon>
        <taxon>Sphingomonadales</taxon>
        <taxon>Sphingomonadaceae</taxon>
        <taxon>Novosphingobium</taxon>
    </lineage>
</organism>
<dbReference type="AlphaFoldDB" id="A0A437MX38"/>
<evidence type="ECO:0000256" key="3">
    <source>
        <dbReference type="ARBA" id="ARBA00022763"/>
    </source>
</evidence>
<keyword evidence="5" id="KW-0190">Covalent protein-DNA linkage</keyword>
<evidence type="ECO:0000313" key="10">
    <source>
        <dbReference type="Proteomes" id="UP000282837"/>
    </source>
</evidence>
<evidence type="ECO:0000256" key="5">
    <source>
        <dbReference type="ARBA" id="ARBA00023124"/>
    </source>
</evidence>
<comment type="similarity">
    <text evidence="1 8">Belongs to the SOS response-associated peptidase family.</text>
</comment>
<dbReference type="InterPro" id="IPR003738">
    <property type="entry name" value="SRAP"/>
</dbReference>
<keyword evidence="7" id="KW-0456">Lyase</keyword>
<gene>
    <name evidence="9" type="ORF">EOE18_17795</name>
</gene>
<dbReference type="GO" id="GO:0006508">
    <property type="term" value="P:proteolysis"/>
    <property type="evidence" value="ECO:0007669"/>
    <property type="project" value="UniProtKB-KW"/>
</dbReference>
<dbReference type="InterPro" id="IPR036590">
    <property type="entry name" value="SRAP-like"/>
</dbReference>
<keyword evidence="4 8" id="KW-0378">Hydrolase</keyword>
<dbReference type="PANTHER" id="PTHR13604">
    <property type="entry name" value="DC12-RELATED"/>
    <property type="match status" value="1"/>
</dbReference>
<keyword evidence="6" id="KW-0238">DNA-binding</keyword>
<evidence type="ECO:0000313" key="9">
    <source>
        <dbReference type="EMBL" id="RVU02189.1"/>
    </source>
</evidence>
<evidence type="ECO:0000256" key="4">
    <source>
        <dbReference type="ARBA" id="ARBA00022801"/>
    </source>
</evidence>
<dbReference type="PANTHER" id="PTHR13604:SF0">
    <property type="entry name" value="ABASIC SITE PROCESSING PROTEIN HMCES"/>
    <property type="match status" value="1"/>
</dbReference>